<dbReference type="EMBL" id="AGNL01010334">
    <property type="protein sequence ID" value="EJK69219.1"/>
    <property type="molecule type" value="Genomic_DNA"/>
</dbReference>
<dbReference type="Proteomes" id="UP000266841">
    <property type="component" value="Unassembled WGS sequence"/>
</dbReference>
<dbReference type="AlphaFoldDB" id="K0SW95"/>
<feature type="region of interest" description="Disordered" evidence="1">
    <location>
        <begin position="1"/>
        <end position="73"/>
    </location>
</feature>
<gene>
    <name evidence="2" type="ORF">THAOC_09542</name>
</gene>
<organism evidence="2 3">
    <name type="scientific">Thalassiosira oceanica</name>
    <name type="common">Marine diatom</name>
    <dbReference type="NCBI Taxonomy" id="159749"/>
    <lineage>
        <taxon>Eukaryota</taxon>
        <taxon>Sar</taxon>
        <taxon>Stramenopiles</taxon>
        <taxon>Ochrophyta</taxon>
        <taxon>Bacillariophyta</taxon>
        <taxon>Coscinodiscophyceae</taxon>
        <taxon>Thalassiosirophycidae</taxon>
        <taxon>Thalassiosirales</taxon>
        <taxon>Thalassiosiraceae</taxon>
        <taxon>Thalassiosira</taxon>
    </lineage>
</organism>
<sequence length="189" mass="20833">MSSHPTGTPAVQMPEVLSPQTPSRSFEPTLVDRDRPPSQPGHLHPSQDLPDDEGLEAPRVPKMRMATTEPEAVEQSVAPLAGGDGGAGIVDGRSGHRDGFRGRLERDDELLSLAHTPLGDRHSECDVLFRGQKMRMIEVLLEDIRHDIVGRYFAPADTAPDTPDTTNIPDRRRRTCNPRSGFLAQQPRH</sequence>
<proteinExistence type="predicted"/>
<keyword evidence="3" id="KW-1185">Reference proteome</keyword>
<evidence type="ECO:0000313" key="2">
    <source>
        <dbReference type="EMBL" id="EJK69219.1"/>
    </source>
</evidence>
<feature type="compositionally biased region" description="Low complexity" evidence="1">
    <location>
        <begin position="156"/>
        <end position="168"/>
    </location>
</feature>
<name>K0SW95_THAOC</name>
<feature type="region of interest" description="Disordered" evidence="1">
    <location>
        <begin position="156"/>
        <end position="189"/>
    </location>
</feature>
<evidence type="ECO:0000313" key="3">
    <source>
        <dbReference type="Proteomes" id="UP000266841"/>
    </source>
</evidence>
<protein>
    <submittedName>
        <fullName evidence="2">Uncharacterized protein</fullName>
    </submittedName>
</protein>
<comment type="caution">
    <text evidence="2">The sequence shown here is derived from an EMBL/GenBank/DDBJ whole genome shotgun (WGS) entry which is preliminary data.</text>
</comment>
<accession>K0SW95</accession>
<reference evidence="2 3" key="1">
    <citation type="journal article" date="2012" name="Genome Biol.">
        <title>Genome and low-iron response of an oceanic diatom adapted to chronic iron limitation.</title>
        <authorList>
            <person name="Lommer M."/>
            <person name="Specht M."/>
            <person name="Roy A.S."/>
            <person name="Kraemer L."/>
            <person name="Andreson R."/>
            <person name="Gutowska M.A."/>
            <person name="Wolf J."/>
            <person name="Bergner S.V."/>
            <person name="Schilhabel M.B."/>
            <person name="Klostermeier U.C."/>
            <person name="Beiko R.G."/>
            <person name="Rosenstiel P."/>
            <person name="Hippler M."/>
            <person name="Laroche J."/>
        </authorList>
    </citation>
    <scope>NUCLEOTIDE SEQUENCE [LARGE SCALE GENOMIC DNA]</scope>
    <source>
        <strain evidence="2 3">CCMP1005</strain>
    </source>
</reference>
<evidence type="ECO:0000256" key="1">
    <source>
        <dbReference type="SAM" id="MobiDB-lite"/>
    </source>
</evidence>